<organism evidence="9 10">
    <name type="scientific">Cercophora scortea</name>
    <dbReference type="NCBI Taxonomy" id="314031"/>
    <lineage>
        <taxon>Eukaryota</taxon>
        <taxon>Fungi</taxon>
        <taxon>Dikarya</taxon>
        <taxon>Ascomycota</taxon>
        <taxon>Pezizomycotina</taxon>
        <taxon>Sordariomycetes</taxon>
        <taxon>Sordariomycetidae</taxon>
        <taxon>Sordariales</taxon>
        <taxon>Lasiosphaeriaceae</taxon>
        <taxon>Cercophora</taxon>
    </lineage>
</organism>
<keyword evidence="10" id="KW-1185">Reference proteome</keyword>
<keyword evidence="4 7" id="KW-1133">Transmembrane helix</keyword>
<protein>
    <submittedName>
        <fullName evidence="9">Major facilitator superfamily domain-containing protein</fullName>
    </submittedName>
</protein>
<feature type="domain" description="Major facilitator superfamily (MFS) profile" evidence="8">
    <location>
        <begin position="95"/>
        <end position="563"/>
    </location>
</feature>
<evidence type="ECO:0000256" key="5">
    <source>
        <dbReference type="ARBA" id="ARBA00023136"/>
    </source>
</evidence>
<keyword evidence="2" id="KW-0813">Transport</keyword>
<dbReference type="GO" id="GO:0022857">
    <property type="term" value="F:transmembrane transporter activity"/>
    <property type="evidence" value="ECO:0007669"/>
    <property type="project" value="InterPro"/>
</dbReference>
<name>A0AAE0IE23_9PEZI</name>
<evidence type="ECO:0000256" key="4">
    <source>
        <dbReference type="ARBA" id="ARBA00022989"/>
    </source>
</evidence>
<feature type="transmembrane region" description="Helical" evidence="7">
    <location>
        <begin position="505"/>
        <end position="526"/>
    </location>
</feature>
<dbReference type="Gene3D" id="1.20.1250.20">
    <property type="entry name" value="MFS general substrate transporter like domains"/>
    <property type="match status" value="1"/>
</dbReference>
<evidence type="ECO:0000256" key="1">
    <source>
        <dbReference type="ARBA" id="ARBA00004141"/>
    </source>
</evidence>
<reference evidence="9" key="2">
    <citation type="submission" date="2023-06" db="EMBL/GenBank/DDBJ databases">
        <authorList>
            <consortium name="Lawrence Berkeley National Laboratory"/>
            <person name="Haridas S."/>
            <person name="Hensen N."/>
            <person name="Bonometti L."/>
            <person name="Westerberg I."/>
            <person name="Brannstrom I.O."/>
            <person name="Guillou S."/>
            <person name="Cros-Aarteil S."/>
            <person name="Calhoun S."/>
            <person name="Kuo A."/>
            <person name="Mondo S."/>
            <person name="Pangilinan J."/>
            <person name="Riley R."/>
            <person name="Labutti K."/>
            <person name="Andreopoulos B."/>
            <person name="Lipzen A."/>
            <person name="Chen C."/>
            <person name="Yanf M."/>
            <person name="Daum C."/>
            <person name="Ng V."/>
            <person name="Clum A."/>
            <person name="Steindorff A."/>
            <person name="Ohm R."/>
            <person name="Martin F."/>
            <person name="Silar P."/>
            <person name="Natvig D."/>
            <person name="Lalanne C."/>
            <person name="Gautier V."/>
            <person name="Ament-Velasquez S.L."/>
            <person name="Kruys A."/>
            <person name="Hutchinson M.I."/>
            <person name="Powell A.J."/>
            <person name="Barry K."/>
            <person name="Miller A.N."/>
            <person name="Grigoriev I.V."/>
            <person name="Debuchy R."/>
            <person name="Gladieux P."/>
            <person name="Thoren M.H."/>
            <person name="Johannesson H."/>
        </authorList>
    </citation>
    <scope>NUCLEOTIDE SEQUENCE</scope>
    <source>
        <strain evidence="9">SMH4131-1</strain>
    </source>
</reference>
<dbReference type="GO" id="GO:0005886">
    <property type="term" value="C:plasma membrane"/>
    <property type="evidence" value="ECO:0007669"/>
    <property type="project" value="TreeGrafter"/>
</dbReference>
<feature type="transmembrane region" description="Helical" evidence="7">
    <location>
        <begin position="532"/>
        <end position="557"/>
    </location>
</feature>
<proteinExistence type="predicted"/>
<comment type="caution">
    <text evidence="9">The sequence shown here is derived from an EMBL/GenBank/DDBJ whole genome shotgun (WGS) entry which is preliminary data.</text>
</comment>
<dbReference type="InterPro" id="IPR036259">
    <property type="entry name" value="MFS_trans_sf"/>
</dbReference>
<accession>A0AAE0IE23</accession>
<feature type="transmembrane region" description="Helical" evidence="7">
    <location>
        <begin position="442"/>
        <end position="461"/>
    </location>
</feature>
<feature type="transmembrane region" description="Helical" evidence="7">
    <location>
        <begin position="467"/>
        <end position="493"/>
    </location>
</feature>
<dbReference type="EMBL" id="JAUEPO010000004">
    <property type="protein sequence ID" value="KAK3323317.1"/>
    <property type="molecule type" value="Genomic_DNA"/>
</dbReference>
<feature type="transmembrane region" description="Helical" evidence="7">
    <location>
        <begin position="133"/>
        <end position="153"/>
    </location>
</feature>
<evidence type="ECO:0000313" key="10">
    <source>
        <dbReference type="Proteomes" id="UP001286456"/>
    </source>
</evidence>
<feature type="transmembrane region" description="Helical" evidence="7">
    <location>
        <begin position="387"/>
        <end position="407"/>
    </location>
</feature>
<evidence type="ECO:0000313" key="9">
    <source>
        <dbReference type="EMBL" id="KAK3323317.1"/>
    </source>
</evidence>
<feature type="transmembrane region" description="Helical" evidence="7">
    <location>
        <begin position="185"/>
        <end position="207"/>
    </location>
</feature>
<evidence type="ECO:0000259" key="8">
    <source>
        <dbReference type="PROSITE" id="PS50850"/>
    </source>
</evidence>
<feature type="compositionally biased region" description="Polar residues" evidence="6">
    <location>
        <begin position="40"/>
        <end position="50"/>
    </location>
</feature>
<dbReference type="PROSITE" id="PS50850">
    <property type="entry name" value="MFS"/>
    <property type="match status" value="1"/>
</dbReference>
<dbReference type="AlphaFoldDB" id="A0AAE0IE23"/>
<dbReference type="PANTHER" id="PTHR23502:SF51">
    <property type="entry name" value="QUINIDINE RESISTANCE PROTEIN 1-RELATED"/>
    <property type="match status" value="1"/>
</dbReference>
<dbReference type="Pfam" id="PF07690">
    <property type="entry name" value="MFS_1"/>
    <property type="match status" value="1"/>
</dbReference>
<evidence type="ECO:0000256" key="3">
    <source>
        <dbReference type="ARBA" id="ARBA00022692"/>
    </source>
</evidence>
<keyword evidence="5 7" id="KW-0472">Membrane</keyword>
<feature type="transmembrane region" description="Helical" evidence="7">
    <location>
        <begin position="160"/>
        <end position="179"/>
    </location>
</feature>
<feature type="transmembrane region" description="Helical" evidence="7">
    <location>
        <begin position="94"/>
        <end position="113"/>
    </location>
</feature>
<feature type="transmembrane region" description="Helical" evidence="7">
    <location>
        <begin position="249"/>
        <end position="269"/>
    </location>
</feature>
<evidence type="ECO:0000256" key="2">
    <source>
        <dbReference type="ARBA" id="ARBA00022448"/>
    </source>
</evidence>
<feature type="transmembrane region" description="Helical" evidence="7">
    <location>
        <begin position="349"/>
        <end position="367"/>
    </location>
</feature>
<keyword evidence="3 7" id="KW-0812">Transmembrane</keyword>
<feature type="transmembrane region" description="Helical" evidence="7">
    <location>
        <begin position="219"/>
        <end position="237"/>
    </location>
</feature>
<sequence length="588" mass="63421">MAASKQDRPGGPESADDIAGVEHTTSTYSKPSKLDHDVDTTTSELRQSTSHSRHDSDDQIPQDMEPPSEAPVSSTTQPDNPPVYTVFTLWEKRLIVLAASFSAFFSPLTAQIYLPALTVIADEFAVSSSQINLTVTTYMVFQGITPMFIGGFADAAGRRPAYVICFVIYIAANIGLALSRNYVSLLVVRCLQSAGSSTTVALAQAVLADTITSAERGQYIGITVIPVVLAPSLGPVIGGLLSQYLGWRWIFWFLTIIASINLVAMLLFFPETCRRIVGDGSIRPHPIYRTCWQMLKDAHRHRRNRKSKSSNSSLHRTTSTTPSTIPSLKLKGKAPNPLISLRILFEKELFLLLVYSSIVFASFYATATSMPSIFSSLYGFSNLQVGLMYLPMAGGSVVASAIVGPAMGRNFARHAHKLGRPVDKSRQMDLVGFPIERARLEVGVPLLALSCAVILAWGWALQAGAHVAVPCVLLFLQGVGMIGFVNAINVLIVDIHPGNAGAATAANNLTRCLIGALASAVVVPMIDAMGAGWAYTIFGALYVVLAPMMVAVMWYGVTWRAEEAAKRERRRRAKAEKGEVAVVDGGLG</sequence>
<evidence type="ECO:0000256" key="6">
    <source>
        <dbReference type="SAM" id="MobiDB-lite"/>
    </source>
</evidence>
<comment type="subcellular location">
    <subcellularLocation>
        <location evidence="1">Membrane</location>
        <topology evidence="1">Multi-pass membrane protein</topology>
    </subcellularLocation>
</comment>
<gene>
    <name evidence="9" type="ORF">B0T19DRAFT_425662</name>
</gene>
<feature type="compositionally biased region" description="Basic and acidic residues" evidence="6">
    <location>
        <begin position="1"/>
        <end position="10"/>
    </location>
</feature>
<reference evidence="9" key="1">
    <citation type="journal article" date="2023" name="Mol. Phylogenet. Evol.">
        <title>Genome-scale phylogeny and comparative genomics of the fungal order Sordariales.</title>
        <authorList>
            <person name="Hensen N."/>
            <person name="Bonometti L."/>
            <person name="Westerberg I."/>
            <person name="Brannstrom I.O."/>
            <person name="Guillou S."/>
            <person name="Cros-Aarteil S."/>
            <person name="Calhoun S."/>
            <person name="Haridas S."/>
            <person name="Kuo A."/>
            <person name="Mondo S."/>
            <person name="Pangilinan J."/>
            <person name="Riley R."/>
            <person name="LaButti K."/>
            <person name="Andreopoulos B."/>
            <person name="Lipzen A."/>
            <person name="Chen C."/>
            <person name="Yan M."/>
            <person name="Daum C."/>
            <person name="Ng V."/>
            <person name="Clum A."/>
            <person name="Steindorff A."/>
            <person name="Ohm R.A."/>
            <person name="Martin F."/>
            <person name="Silar P."/>
            <person name="Natvig D.O."/>
            <person name="Lalanne C."/>
            <person name="Gautier V."/>
            <person name="Ament-Velasquez S.L."/>
            <person name="Kruys A."/>
            <person name="Hutchinson M.I."/>
            <person name="Powell A.J."/>
            <person name="Barry K."/>
            <person name="Miller A.N."/>
            <person name="Grigoriev I.V."/>
            <person name="Debuchy R."/>
            <person name="Gladieux P."/>
            <person name="Hiltunen Thoren M."/>
            <person name="Johannesson H."/>
        </authorList>
    </citation>
    <scope>NUCLEOTIDE SEQUENCE</scope>
    <source>
        <strain evidence="9">SMH4131-1</strain>
    </source>
</reference>
<dbReference type="InterPro" id="IPR020846">
    <property type="entry name" value="MFS_dom"/>
</dbReference>
<dbReference type="PANTHER" id="PTHR23502">
    <property type="entry name" value="MAJOR FACILITATOR SUPERFAMILY"/>
    <property type="match status" value="1"/>
</dbReference>
<dbReference type="SUPFAM" id="SSF103473">
    <property type="entry name" value="MFS general substrate transporter"/>
    <property type="match status" value="1"/>
</dbReference>
<dbReference type="Proteomes" id="UP001286456">
    <property type="component" value="Unassembled WGS sequence"/>
</dbReference>
<feature type="region of interest" description="Disordered" evidence="6">
    <location>
        <begin position="301"/>
        <end position="328"/>
    </location>
</feature>
<dbReference type="InterPro" id="IPR011701">
    <property type="entry name" value="MFS"/>
</dbReference>
<dbReference type="FunFam" id="1.20.1720.10:FF:000009">
    <property type="entry name" value="MFS multidrug transporter"/>
    <property type="match status" value="1"/>
</dbReference>
<feature type="compositionally biased region" description="Low complexity" evidence="6">
    <location>
        <begin position="309"/>
        <end position="328"/>
    </location>
</feature>
<evidence type="ECO:0000256" key="7">
    <source>
        <dbReference type="SAM" id="Phobius"/>
    </source>
</evidence>
<feature type="region of interest" description="Disordered" evidence="6">
    <location>
        <begin position="1"/>
        <end position="79"/>
    </location>
</feature>